<name>A0ABW0QP56_9GAMM</name>
<dbReference type="Proteomes" id="UP001596114">
    <property type="component" value="Unassembled WGS sequence"/>
</dbReference>
<dbReference type="RefSeq" id="WP_377319935.1">
    <property type="nucleotide sequence ID" value="NZ_JBHSNF010000002.1"/>
</dbReference>
<evidence type="ECO:0000259" key="1">
    <source>
        <dbReference type="SMART" id="SM00460"/>
    </source>
</evidence>
<protein>
    <submittedName>
        <fullName evidence="2">Transglutaminase domain-containing protein</fullName>
    </submittedName>
</protein>
<dbReference type="Pfam" id="PF01841">
    <property type="entry name" value="Transglut_core"/>
    <property type="match status" value="1"/>
</dbReference>
<dbReference type="EMBL" id="JBHSNF010000002">
    <property type="protein sequence ID" value="MFC5526346.1"/>
    <property type="molecule type" value="Genomic_DNA"/>
</dbReference>
<dbReference type="InterPro" id="IPR002931">
    <property type="entry name" value="Transglutaminase-like"/>
</dbReference>
<organism evidence="2 3">
    <name type="scientific">Rhodanobacter ginsengisoli</name>
    <dbReference type="NCBI Taxonomy" id="418646"/>
    <lineage>
        <taxon>Bacteria</taxon>
        <taxon>Pseudomonadati</taxon>
        <taxon>Pseudomonadota</taxon>
        <taxon>Gammaproteobacteria</taxon>
        <taxon>Lysobacterales</taxon>
        <taxon>Rhodanobacteraceae</taxon>
        <taxon>Rhodanobacter</taxon>
    </lineage>
</organism>
<dbReference type="SMART" id="SM00460">
    <property type="entry name" value="TGc"/>
    <property type="match status" value="1"/>
</dbReference>
<dbReference type="PANTHER" id="PTHR33490">
    <property type="entry name" value="BLR5614 PROTEIN-RELATED"/>
    <property type="match status" value="1"/>
</dbReference>
<gene>
    <name evidence="2" type="ORF">ACFPPA_11440</name>
</gene>
<dbReference type="InterPro" id="IPR013589">
    <property type="entry name" value="Bac_transglu_N"/>
</dbReference>
<sequence>MQLHIVHDTTYRYDQAANLIIQALRMWPAPSNGQVVKEWRVAVDGKRLQPTCVDGFGNPVATHAIDRSVESVRLSVRGRVDTRDLHGVHGNEKESLPPMFYLASTPLTDSNTGIVELAHASAGSGADPLDRLHRLCNGVRDHVDYLPYQTDAETTAVAAFAAGAGVCQDHAHVLIAAARSLGFPARYVSGYLCPIADTAAASHAWAEIFVDDLGWVGFDAANRQSPDERYVRIGCGRDYRDAAPVRGVRLGGLAETLEVEVSIAESPQAAQ</sequence>
<dbReference type="Gene3D" id="3.10.620.30">
    <property type="match status" value="1"/>
</dbReference>
<feature type="domain" description="Transglutaminase-like" evidence="1">
    <location>
        <begin position="159"/>
        <end position="222"/>
    </location>
</feature>
<evidence type="ECO:0000313" key="3">
    <source>
        <dbReference type="Proteomes" id="UP001596114"/>
    </source>
</evidence>
<dbReference type="PANTHER" id="PTHR33490:SF6">
    <property type="entry name" value="SLL1049 PROTEIN"/>
    <property type="match status" value="1"/>
</dbReference>
<reference evidence="3" key="1">
    <citation type="journal article" date="2019" name="Int. J. Syst. Evol. Microbiol.">
        <title>The Global Catalogue of Microorganisms (GCM) 10K type strain sequencing project: providing services to taxonomists for standard genome sequencing and annotation.</title>
        <authorList>
            <consortium name="The Broad Institute Genomics Platform"/>
            <consortium name="The Broad Institute Genome Sequencing Center for Infectious Disease"/>
            <person name="Wu L."/>
            <person name="Ma J."/>
        </authorList>
    </citation>
    <scope>NUCLEOTIDE SEQUENCE [LARGE SCALE GENOMIC DNA]</scope>
    <source>
        <strain evidence="3">CGMCC 1.16619</strain>
    </source>
</reference>
<accession>A0ABW0QP56</accession>
<dbReference type="Pfam" id="PF08379">
    <property type="entry name" value="Bact_transglu_N"/>
    <property type="match status" value="1"/>
</dbReference>
<dbReference type="InterPro" id="IPR038765">
    <property type="entry name" value="Papain-like_cys_pep_sf"/>
</dbReference>
<proteinExistence type="predicted"/>
<comment type="caution">
    <text evidence="2">The sequence shown here is derived from an EMBL/GenBank/DDBJ whole genome shotgun (WGS) entry which is preliminary data.</text>
</comment>
<keyword evidence="3" id="KW-1185">Reference proteome</keyword>
<evidence type="ECO:0000313" key="2">
    <source>
        <dbReference type="EMBL" id="MFC5526346.1"/>
    </source>
</evidence>
<dbReference type="SUPFAM" id="SSF54001">
    <property type="entry name" value="Cysteine proteinases"/>
    <property type="match status" value="1"/>
</dbReference>